<evidence type="ECO:0000313" key="2">
    <source>
        <dbReference type="EMBL" id="KAL3783836.1"/>
    </source>
</evidence>
<feature type="region of interest" description="Disordered" evidence="1">
    <location>
        <begin position="102"/>
        <end position="125"/>
    </location>
</feature>
<dbReference type="EMBL" id="JABMIG020000250">
    <property type="protein sequence ID" value="KAL3783836.1"/>
    <property type="molecule type" value="Genomic_DNA"/>
</dbReference>
<sequence length="473" mass="53381">MSESSPRFPPYPARDEQNALSPALEQPPSNEDSNIASSPNTTNTPMGTYNRTSSGMPQGYHLYYGAGNTADSNQRDYKLNKVNHSQLERHSVDTIDEHRRIRTQKQSHQEIYSPDSELENLSSPSYQKKPLPNMIISLAQRLLPTVVQRLCHHDEHRNMLDWADHNDDFEGHCAPLGTRFTEDVDAPNTNSNLKTTGLEDDELNPSIYAKEGYPVQYQRKMSDLEMGDPSDYLPQSAALLITTLQNSAKKERRKVDESSSREDLSSFIEETAKETDPYPREGFSTMSNMENFEREAEALLDSICGDELKRKESSSMATDDADIRYATPSFDDDDSIGGDMVRLSRSIAFLQHDLENVDLSHFDQYDDGFGGVCDLDNFEGEGTAWSRMKMWFSRGMIMEQKLLNSYTRMGNDNYGSSMGATASNSYADNPVLIWSLAIMWAFVLLVMGHSQVSEWAEGEDPGILADIIEWLFS</sequence>
<feature type="compositionally biased region" description="Polar residues" evidence="1">
    <location>
        <begin position="27"/>
        <end position="54"/>
    </location>
</feature>
<evidence type="ECO:0000313" key="3">
    <source>
        <dbReference type="Proteomes" id="UP001516023"/>
    </source>
</evidence>
<feature type="region of interest" description="Disordered" evidence="1">
    <location>
        <begin position="1"/>
        <end position="54"/>
    </location>
</feature>
<comment type="caution">
    <text evidence="2">The sequence shown here is derived from an EMBL/GenBank/DDBJ whole genome shotgun (WGS) entry which is preliminary data.</text>
</comment>
<dbReference type="AlphaFoldDB" id="A0ABD3P7S7"/>
<evidence type="ECO:0000256" key="1">
    <source>
        <dbReference type="SAM" id="MobiDB-lite"/>
    </source>
</evidence>
<organism evidence="2 3">
    <name type="scientific">Cyclotella cryptica</name>
    <dbReference type="NCBI Taxonomy" id="29204"/>
    <lineage>
        <taxon>Eukaryota</taxon>
        <taxon>Sar</taxon>
        <taxon>Stramenopiles</taxon>
        <taxon>Ochrophyta</taxon>
        <taxon>Bacillariophyta</taxon>
        <taxon>Coscinodiscophyceae</taxon>
        <taxon>Thalassiosirophycidae</taxon>
        <taxon>Stephanodiscales</taxon>
        <taxon>Stephanodiscaceae</taxon>
        <taxon>Cyclotella</taxon>
    </lineage>
</organism>
<accession>A0ABD3P7S7</accession>
<feature type="region of interest" description="Disordered" evidence="1">
    <location>
        <begin position="184"/>
        <end position="205"/>
    </location>
</feature>
<name>A0ABD3P7S7_9STRA</name>
<reference evidence="2 3" key="1">
    <citation type="journal article" date="2020" name="G3 (Bethesda)">
        <title>Improved Reference Genome for Cyclotella cryptica CCMP332, a Model for Cell Wall Morphogenesis, Salinity Adaptation, and Lipid Production in Diatoms (Bacillariophyta).</title>
        <authorList>
            <person name="Roberts W.R."/>
            <person name="Downey K.M."/>
            <person name="Ruck E.C."/>
            <person name="Traller J.C."/>
            <person name="Alverson A.J."/>
        </authorList>
    </citation>
    <scope>NUCLEOTIDE SEQUENCE [LARGE SCALE GENOMIC DNA]</scope>
    <source>
        <strain evidence="2 3">CCMP332</strain>
    </source>
</reference>
<keyword evidence="3" id="KW-1185">Reference proteome</keyword>
<dbReference type="Proteomes" id="UP001516023">
    <property type="component" value="Unassembled WGS sequence"/>
</dbReference>
<proteinExistence type="predicted"/>
<protein>
    <submittedName>
        <fullName evidence="2">Uncharacterized protein</fullName>
    </submittedName>
</protein>
<gene>
    <name evidence="2" type="ORF">HJC23_005329</name>
</gene>